<evidence type="ECO:0000313" key="2">
    <source>
        <dbReference type="Proteomes" id="UP000564536"/>
    </source>
</evidence>
<dbReference type="RefSeq" id="WP_185424336.1">
    <property type="nucleotide sequence ID" value="NZ_JAARRL010000002.1"/>
</dbReference>
<evidence type="ECO:0000313" key="1">
    <source>
        <dbReference type="EMBL" id="MBC1499404.1"/>
    </source>
</evidence>
<protein>
    <recommendedName>
        <fullName evidence="3">HK97 gp10 family phage protein</fullName>
    </recommendedName>
</protein>
<accession>A0A841Z259</accession>
<name>A0A841Z259_9LIST</name>
<dbReference type="EMBL" id="JAARRL010000002">
    <property type="protein sequence ID" value="MBC1499404.1"/>
    <property type="molecule type" value="Genomic_DNA"/>
</dbReference>
<dbReference type="AlphaFoldDB" id="A0A841Z259"/>
<organism evidence="1 2">
    <name type="scientific">Listeria weihenstephanensis</name>
    <dbReference type="NCBI Taxonomy" id="1006155"/>
    <lineage>
        <taxon>Bacteria</taxon>
        <taxon>Bacillati</taxon>
        <taxon>Bacillota</taxon>
        <taxon>Bacilli</taxon>
        <taxon>Bacillales</taxon>
        <taxon>Listeriaceae</taxon>
        <taxon>Listeria</taxon>
    </lineage>
</organism>
<evidence type="ECO:0008006" key="3">
    <source>
        <dbReference type="Google" id="ProtNLM"/>
    </source>
</evidence>
<dbReference type="Proteomes" id="UP000564536">
    <property type="component" value="Unassembled WGS sequence"/>
</dbReference>
<reference evidence="1 2" key="1">
    <citation type="submission" date="2020-03" db="EMBL/GenBank/DDBJ databases">
        <title>Soil Listeria distribution.</title>
        <authorList>
            <person name="Liao J."/>
            <person name="Wiedmann M."/>
        </authorList>
    </citation>
    <scope>NUCLEOTIDE SEQUENCE [LARGE SCALE GENOMIC DNA]</scope>
    <source>
        <strain evidence="1 2">FSL L7-1523</strain>
    </source>
</reference>
<sequence length="118" mass="13093">MSRKNGVIGAENVLRMINKGLTEITVEHRKIVKKHGAIIQKAAKRGAVVDTGFMRNQITLKNHGNKFVSTTTITSEADYGIYVEKGTIRMPAQPYMKPAYESNIAAFLDDMNRLVGRG</sequence>
<comment type="caution">
    <text evidence="1">The sequence shown here is derived from an EMBL/GenBank/DDBJ whole genome shotgun (WGS) entry which is preliminary data.</text>
</comment>
<dbReference type="Pfam" id="PF04883">
    <property type="entry name" value="HK97-gp10_like"/>
    <property type="match status" value="1"/>
</dbReference>
<gene>
    <name evidence="1" type="ORF">HB943_02230</name>
</gene>
<proteinExistence type="predicted"/>
<dbReference type="InterPro" id="IPR010064">
    <property type="entry name" value="HK97-gp10_tail"/>
</dbReference>
<dbReference type="NCBIfam" id="TIGR01725">
    <property type="entry name" value="phge_HK97_gp10"/>
    <property type="match status" value="1"/>
</dbReference>